<proteinExistence type="predicted"/>
<dbReference type="Pfam" id="PF20182">
    <property type="entry name" value="DUF6545"/>
    <property type="match status" value="1"/>
</dbReference>
<protein>
    <recommendedName>
        <fullName evidence="2">DUF6545 domain-containing protein</fullName>
    </recommendedName>
</protein>
<dbReference type="InterPro" id="IPR046675">
    <property type="entry name" value="DUF6545"/>
</dbReference>
<evidence type="ECO:0000313" key="4">
    <source>
        <dbReference type="Proteomes" id="UP001501116"/>
    </source>
</evidence>
<gene>
    <name evidence="3" type="ORF">GCM10009754_28120</name>
</gene>
<feature type="domain" description="DUF6545" evidence="2">
    <location>
        <begin position="247"/>
        <end position="368"/>
    </location>
</feature>
<name>A0ABP5C2H0_9PSEU</name>
<sequence length="383" mass="41654">MRNGGSPSCSRSRVAGVTARPPSEGPIRVREQDRTQRHWTARRGAPDGTAERVRWRRSPALRSLEPGDPGERFTTRRHAGVIPQRRRASKADSCHRFVREFALPAEFGVPELVSRAVAMRGGRQIEVKAADLAGTTPTGMVVSRRRHDVILYPEAATPVHRRHIVAHEIAHLILGHDGHAVSDDVAELCRATVAPHLPAGLIRRLLGRTTFADAVEHEAELAATLLCRPDFDRPPLAEWAEAVLEEVEFLRSTITAPFPEVVLGGVVDADLGTRLYRAVVEIRDARLKLLPYVPPEVSTAVDRVCRAAGADAAEREAVRAAAEITTGLDGYAAGKRVSGVQVGAQRRAPVCRTVRDEAEFLAGVALAFDGGLVARVRHAMARP</sequence>
<dbReference type="Gene3D" id="1.10.10.2910">
    <property type="match status" value="1"/>
</dbReference>
<keyword evidence="4" id="KW-1185">Reference proteome</keyword>
<evidence type="ECO:0000259" key="2">
    <source>
        <dbReference type="Pfam" id="PF20182"/>
    </source>
</evidence>
<reference evidence="4" key="1">
    <citation type="journal article" date="2019" name="Int. J. Syst. Evol. Microbiol.">
        <title>The Global Catalogue of Microorganisms (GCM) 10K type strain sequencing project: providing services to taxonomists for standard genome sequencing and annotation.</title>
        <authorList>
            <consortium name="The Broad Institute Genomics Platform"/>
            <consortium name="The Broad Institute Genome Sequencing Center for Infectious Disease"/>
            <person name="Wu L."/>
            <person name="Ma J."/>
        </authorList>
    </citation>
    <scope>NUCLEOTIDE SEQUENCE [LARGE SCALE GENOMIC DNA]</scope>
    <source>
        <strain evidence="4">JCM 14545</strain>
    </source>
</reference>
<evidence type="ECO:0000313" key="3">
    <source>
        <dbReference type="EMBL" id="GAA1956519.1"/>
    </source>
</evidence>
<comment type="caution">
    <text evidence="3">The sequence shown here is derived from an EMBL/GenBank/DDBJ whole genome shotgun (WGS) entry which is preliminary data.</text>
</comment>
<feature type="compositionally biased region" description="Polar residues" evidence="1">
    <location>
        <begin position="1"/>
        <end position="11"/>
    </location>
</feature>
<feature type="compositionally biased region" description="Basic and acidic residues" evidence="1">
    <location>
        <begin position="27"/>
        <end position="36"/>
    </location>
</feature>
<organism evidence="3 4">
    <name type="scientific">Amycolatopsis minnesotensis</name>
    <dbReference type="NCBI Taxonomy" id="337894"/>
    <lineage>
        <taxon>Bacteria</taxon>
        <taxon>Bacillati</taxon>
        <taxon>Actinomycetota</taxon>
        <taxon>Actinomycetes</taxon>
        <taxon>Pseudonocardiales</taxon>
        <taxon>Pseudonocardiaceae</taxon>
        <taxon>Amycolatopsis</taxon>
    </lineage>
</organism>
<feature type="region of interest" description="Disordered" evidence="1">
    <location>
        <begin position="1"/>
        <end position="52"/>
    </location>
</feature>
<dbReference type="EMBL" id="BAAANN010000009">
    <property type="protein sequence ID" value="GAA1956519.1"/>
    <property type="molecule type" value="Genomic_DNA"/>
</dbReference>
<dbReference type="Proteomes" id="UP001501116">
    <property type="component" value="Unassembled WGS sequence"/>
</dbReference>
<evidence type="ECO:0000256" key="1">
    <source>
        <dbReference type="SAM" id="MobiDB-lite"/>
    </source>
</evidence>
<accession>A0ABP5C2H0</accession>